<comment type="caution">
    <text evidence="9">The sequence shown here is derived from an EMBL/GenBank/DDBJ whole genome shotgun (WGS) entry which is preliminary data.</text>
</comment>
<evidence type="ECO:0000256" key="5">
    <source>
        <dbReference type="SAM" id="MobiDB-lite"/>
    </source>
</evidence>
<feature type="chain" id="PRO_5047229978" evidence="7">
    <location>
        <begin position="27"/>
        <end position="517"/>
    </location>
</feature>
<reference evidence="9 10" key="1">
    <citation type="journal article" date="2020" name="Cell Host Microbe">
        <title>Functional and Genomic Variation between Human-Derived Isolates of Lachnospiraceae Reveals Inter- and Intra-Species Diversity.</title>
        <authorList>
            <person name="Sorbara M.T."/>
            <person name="Littmann E.R."/>
            <person name="Fontana E."/>
            <person name="Moody T.U."/>
            <person name="Kohout C.E."/>
            <person name="Gjonbalaj M."/>
            <person name="Eaton V."/>
            <person name="Seok R."/>
            <person name="Leiner I.M."/>
            <person name="Pamer E.G."/>
        </authorList>
    </citation>
    <scope>NUCLEOTIDE SEQUENCE [LARGE SCALE GENOMIC DNA]</scope>
    <source>
        <strain evidence="9 10">MSK.20.11</strain>
    </source>
</reference>
<feature type="domain" description="Gram-positive cocci surface proteins LPxTG" evidence="8">
    <location>
        <begin position="481"/>
        <end position="517"/>
    </location>
</feature>
<feature type="compositionally biased region" description="Polar residues" evidence="5">
    <location>
        <begin position="321"/>
        <end position="339"/>
    </location>
</feature>
<dbReference type="Pfam" id="PF17802">
    <property type="entry name" value="SpaA"/>
    <property type="match status" value="1"/>
</dbReference>
<dbReference type="InterPro" id="IPR032334">
    <property type="entry name" value="GramPos_pilinBB"/>
</dbReference>
<evidence type="ECO:0000256" key="4">
    <source>
        <dbReference type="ARBA" id="ARBA00023088"/>
    </source>
</evidence>
<dbReference type="PROSITE" id="PS50847">
    <property type="entry name" value="GRAM_POS_ANCHORING"/>
    <property type="match status" value="1"/>
</dbReference>
<keyword evidence="1" id="KW-0134">Cell wall</keyword>
<name>A0ABX2GR64_9FIRM</name>
<keyword evidence="4" id="KW-0572">Peptidoglycan-anchor</keyword>
<evidence type="ECO:0000256" key="3">
    <source>
        <dbReference type="ARBA" id="ARBA00022729"/>
    </source>
</evidence>
<keyword evidence="10" id="KW-1185">Reference proteome</keyword>
<dbReference type="InterPro" id="IPR026466">
    <property type="entry name" value="Fim_isopep_form_D2_dom"/>
</dbReference>
<keyword evidence="3 7" id="KW-0732">Signal</keyword>
<evidence type="ECO:0000256" key="7">
    <source>
        <dbReference type="SAM" id="SignalP"/>
    </source>
</evidence>
<keyword evidence="2" id="KW-0964">Secreted</keyword>
<evidence type="ECO:0000256" key="2">
    <source>
        <dbReference type="ARBA" id="ARBA00022525"/>
    </source>
</evidence>
<dbReference type="Pfam" id="PF00746">
    <property type="entry name" value="Gram_pos_anchor"/>
    <property type="match status" value="1"/>
</dbReference>
<keyword evidence="6" id="KW-0472">Membrane</keyword>
<feature type="signal peptide" evidence="7">
    <location>
        <begin position="1"/>
        <end position="26"/>
    </location>
</feature>
<dbReference type="Gene3D" id="2.60.40.740">
    <property type="match status" value="1"/>
</dbReference>
<keyword evidence="6" id="KW-1133">Transmembrane helix</keyword>
<dbReference type="Gene3D" id="2.60.40.10">
    <property type="entry name" value="Immunoglobulins"/>
    <property type="match status" value="1"/>
</dbReference>
<evidence type="ECO:0000259" key="8">
    <source>
        <dbReference type="PROSITE" id="PS50847"/>
    </source>
</evidence>
<dbReference type="RefSeq" id="WP_173743681.1">
    <property type="nucleotide sequence ID" value="NZ_JAAIPF010000023.1"/>
</dbReference>
<dbReference type="InterPro" id="IPR019931">
    <property type="entry name" value="LPXTG_anchor"/>
</dbReference>
<keyword evidence="6" id="KW-0812">Transmembrane</keyword>
<evidence type="ECO:0000313" key="9">
    <source>
        <dbReference type="EMBL" id="NSF74244.1"/>
    </source>
</evidence>
<protein>
    <submittedName>
        <fullName evidence="9">Isopeptide-forming domain-containing fimbrial protein</fullName>
    </submittedName>
</protein>
<dbReference type="InterPro" id="IPR041033">
    <property type="entry name" value="SpaA_PFL_dom_1"/>
</dbReference>
<evidence type="ECO:0000256" key="1">
    <source>
        <dbReference type="ARBA" id="ARBA00022512"/>
    </source>
</evidence>
<evidence type="ECO:0000313" key="10">
    <source>
        <dbReference type="Proteomes" id="UP000822152"/>
    </source>
</evidence>
<dbReference type="EMBL" id="JAAIPF010000023">
    <property type="protein sequence ID" value="NSF74244.1"/>
    <property type="molecule type" value="Genomic_DNA"/>
</dbReference>
<organism evidence="9 10">
    <name type="scientific">Blautia wexlerae</name>
    <dbReference type="NCBI Taxonomy" id="418240"/>
    <lineage>
        <taxon>Bacteria</taxon>
        <taxon>Bacillati</taxon>
        <taxon>Bacillota</taxon>
        <taxon>Clostridia</taxon>
        <taxon>Lachnospirales</taxon>
        <taxon>Lachnospiraceae</taxon>
        <taxon>Blautia</taxon>
    </lineage>
</organism>
<dbReference type="Proteomes" id="UP000822152">
    <property type="component" value="Unassembled WGS sequence"/>
</dbReference>
<accession>A0ABX2GR64</accession>
<gene>
    <name evidence="9" type="ORF">G4952_10555</name>
</gene>
<feature type="region of interest" description="Disordered" evidence="5">
    <location>
        <begin position="320"/>
        <end position="340"/>
    </location>
</feature>
<dbReference type="Pfam" id="PF16569">
    <property type="entry name" value="GramPos_pilinBB"/>
    <property type="match status" value="1"/>
</dbReference>
<feature type="transmembrane region" description="Helical" evidence="6">
    <location>
        <begin position="491"/>
        <end position="509"/>
    </location>
</feature>
<evidence type="ECO:0000256" key="6">
    <source>
        <dbReference type="SAM" id="Phobius"/>
    </source>
</evidence>
<sequence length="517" mass="56037">MKHLRKIMSLVLSLAMVLAMSITVFATEGATTSTPGKFTITAPAGEHQYEIYQIFTGDLSNGTLSNIKWGANGTGTSGAVVDQAILDALTALNTTETTDTAKLAKISTYVNLASPLMTIGGKEGETVNPASYEAVAGYYLIKDKDATVSGNDSYTKYLVKVVGDLTIAPKSAVPSFEKKIKDTNDTTGETTGWQDSADYDIGDVIPFKLEGTVAANYDQYTTYTFKFHDKEEAGLTYQGVTDVYAMNDTTKVTIPAGKYTVNHNDEQTQQDGCTFEVVFSNLKEISGIQAGTKIVVEYTSRLNENAVLGNQGNVNKAKLEFSNNPNEEQTGSNKPSTGETPWDNVIVFTYMVEVNKVDQDKNALSGANFKLEKKVHGENNEENWELVKEITALNTTKFEFKGLDDGDYKLTEIKTPDGYNTIDPITFAVTADHDIVWTNKSRTDVLTELKGDKASGNITLTANKEQGKLSTDVVNKSGSLLPETGGIGTTIFYIVGVVLVLGAGVLLVTKKRMNTDK</sequence>
<dbReference type="InterPro" id="IPR013783">
    <property type="entry name" value="Ig-like_fold"/>
</dbReference>
<dbReference type="NCBIfam" id="TIGR04226">
    <property type="entry name" value="RrgB_K2N_iso_D2"/>
    <property type="match status" value="1"/>
</dbReference>
<dbReference type="NCBIfam" id="TIGR01167">
    <property type="entry name" value="LPXTG_anchor"/>
    <property type="match status" value="1"/>
</dbReference>
<proteinExistence type="predicted"/>